<proteinExistence type="predicted"/>
<evidence type="ECO:0000259" key="1">
    <source>
        <dbReference type="Pfam" id="PF03050"/>
    </source>
</evidence>
<feature type="domain" description="Transposase IS66 central" evidence="1">
    <location>
        <begin position="14"/>
        <end position="66"/>
    </location>
</feature>
<name>A0A6N7IXF1_9FIRM</name>
<protein>
    <submittedName>
        <fullName evidence="2">Transposase</fullName>
    </submittedName>
</protein>
<evidence type="ECO:0000313" key="2">
    <source>
        <dbReference type="EMBL" id="MQN01004.1"/>
    </source>
</evidence>
<dbReference type="EMBL" id="VOGC01000002">
    <property type="protein sequence ID" value="MQN01004.1"/>
    <property type="molecule type" value="Genomic_DNA"/>
</dbReference>
<dbReference type="Proteomes" id="UP000460257">
    <property type="component" value="Unassembled WGS sequence"/>
</dbReference>
<organism evidence="2 3">
    <name type="scientific">Candidatus Weimeria bifida</name>
    <dbReference type="NCBI Taxonomy" id="2599074"/>
    <lineage>
        <taxon>Bacteria</taxon>
        <taxon>Bacillati</taxon>
        <taxon>Bacillota</taxon>
        <taxon>Clostridia</taxon>
        <taxon>Lachnospirales</taxon>
        <taxon>Lachnospiraceae</taxon>
        <taxon>Candidatus Weimeria</taxon>
    </lineage>
</organism>
<comment type="caution">
    <text evidence="2">The sequence shown here is derived from an EMBL/GenBank/DDBJ whole genome shotgun (WGS) entry which is preliminary data.</text>
</comment>
<dbReference type="InterPro" id="IPR004291">
    <property type="entry name" value="Transposase_IS66_central"/>
</dbReference>
<sequence>MTRKEPGSKKRNLWCLESTRWMESRVSDRKAVNYAQNRRETSLTFLEDGHCSLSNNDTERSIRRAQSEERTGCSATQSVEPKPVLPFIDSIVETAHANDLTFTNILFSS</sequence>
<gene>
    <name evidence="2" type="ORF">FRC54_03290</name>
</gene>
<dbReference type="Pfam" id="PF03050">
    <property type="entry name" value="DDE_Tnp_IS66"/>
    <property type="match status" value="1"/>
</dbReference>
<evidence type="ECO:0000313" key="3">
    <source>
        <dbReference type="Proteomes" id="UP000460257"/>
    </source>
</evidence>
<keyword evidence="3" id="KW-1185">Reference proteome</keyword>
<accession>A0A6N7IXF1</accession>
<reference evidence="2" key="1">
    <citation type="journal article" date="2020" name="Appl. Environ. Microbiol.">
        <title>Medium-Chain Fatty Acid Synthesis by 'Candidatus Weimeria bifida' gen. nov., sp. nov., and 'Candidatus Pseudoramibacter fermentans' sp. nov.</title>
        <authorList>
            <person name="Scarborough M.J."/>
            <person name="Myers K.S."/>
            <person name="Donohue T.J."/>
            <person name="Noguera D.R."/>
        </authorList>
    </citation>
    <scope>NUCLEOTIDE SEQUENCE</scope>
    <source>
        <strain evidence="2">LCO1.1</strain>
    </source>
</reference>
<dbReference type="AlphaFoldDB" id="A0A6N7IXF1"/>